<proteinExistence type="predicted"/>
<keyword evidence="3" id="KW-1185">Reference proteome</keyword>
<accession>A0A517P3D3</accession>
<feature type="transmembrane region" description="Helical" evidence="1">
    <location>
        <begin position="26"/>
        <end position="48"/>
    </location>
</feature>
<evidence type="ECO:0000313" key="2">
    <source>
        <dbReference type="EMBL" id="QDT13884.1"/>
    </source>
</evidence>
<dbReference type="SUPFAM" id="SSF52266">
    <property type="entry name" value="SGNH hydrolase"/>
    <property type="match status" value="1"/>
</dbReference>
<protein>
    <submittedName>
        <fullName evidence="2">Uncharacterized protein</fullName>
    </submittedName>
</protein>
<keyword evidence="1" id="KW-0472">Membrane</keyword>
<dbReference type="EMBL" id="CP036526">
    <property type="protein sequence ID" value="QDT13884.1"/>
    <property type="molecule type" value="Genomic_DNA"/>
</dbReference>
<dbReference type="Gene3D" id="3.40.50.1110">
    <property type="entry name" value="SGNH hydrolase"/>
    <property type="match status" value="1"/>
</dbReference>
<dbReference type="InterPro" id="IPR036514">
    <property type="entry name" value="SGNH_hydro_sf"/>
</dbReference>
<dbReference type="AlphaFoldDB" id="A0A517P3D3"/>
<dbReference type="Proteomes" id="UP000319817">
    <property type="component" value="Chromosome"/>
</dbReference>
<organism evidence="2 3">
    <name type="scientific">Stieleria marina</name>
    <dbReference type="NCBI Taxonomy" id="1930275"/>
    <lineage>
        <taxon>Bacteria</taxon>
        <taxon>Pseudomonadati</taxon>
        <taxon>Planctomycetota</taxon>
        <taxon>Planctomycetia</taxon>
        <taxon>Pirellulales</taxon>
        <taxon>Pirellulaceae</taxon>
        <taxon>Stieleria</taxon>
    </lineage>
</organism>
<reference evidence="2 3" key="1">
    <citation type="submission" date="2019-02" db="EMBL/GenBank/DDBJ databases">
        <title>Deep-cultivation of Planctomycetes and their phenomic and genomic characterization uncovers novel biology.</title>
        <authorList>
            <person name="Wiegand S."/>
            <person name="Jogler M."/>
            <person name="Boedeker C."/>
            <person name="Pinto D."/>
            <person name="Vollmers J."/>
            <person name="Rivas-Marin E."/>
            <person name="Kohn T."/>
            <person name="Peeters S.H."/>
            <person name="Heuer A."/>
            <person name="Rast P."/>
            <person name="Oberbeckmann S."/>
            <person name="Bunk B."/>
            <person name="Jeske O."/>
            <person name="Meyerdierks A."/>
            <person name="Storesund J.E."/>
            <person name="Kallscheuer N."/>
            <person name="Luecker S."/>
            <person name="Lage O.M."/>
            <person name="Pohl T."/>
            <person name="Merkel B.J."/>
            <person name="Hornburger P."/>
            <person name="Mueller R.-W."/>
            <person name="Bruemmer F."/>
            <person name="Labrenz M."/>
            <person name="Spormann A.M."/>
            <person name="Op den Camp H."/>
            <person name="Overmann J."/>
            <person name="Amann R."/>
            <person name="Jetten M.S.M."/>
            <person name="Mascher T."/>
            <person name="Medema M.H."/>
            <person name="Devos D.P."/>
            <person name="Kaster A.-K."/>
            <person name="Ovreas L."/>
            <person name="Rohde M."/>
            <person name="Galperin M.Y."/>
            <person name="Jogler C."/>
        </authorList>
    </citation>
    <scope>NUCLEOTIDE SEQUENCE [LARGE SCALE GENOMIC DNA]</scope>
    <source>
        <strain evidence="2 3">K23_9</strain>
    </source>
</reference>
<evidence type="ECO:0000313" key="3">
    <source>
        <dbReference type="Proteomes" id="UP000319817"/>
    </source>
</evidence>
<name>A0A517P3D3_9BACT</name>
<gene>
    <name evidence="2" type="ORF">K239x_59040</name>
</gene>
<dbReference type="GO" id="GO:0016788">
    <property type="term" value="F:hydrolase activity, acting on ester bonds"/>
    <property type="evidence" value="ECO:0007669"/>
    <property type="project" value="UniProtKB-ARBA"/>
</dbReference>
<keyword evidence="1" id="KW-1133">Transmembrane helix</keyword>
<keyword evidence="1" id="KW-0812">Transmembrane</keyword>
<sequence length="372" mass="40755">MCLAQFQSSSGERSPNDMPANIKELFGTWFIGVVVGTVIIAVTSPLFLRSYAPLTVDSVRQVYTLSQTPRYRWRSEGYADSVIGPLGMPGRSDLPATKTDTLRVALWGDSQTEGVAVSDADKIYAQCERQSVERFTGDEFKQMVVLPFARSGEDAHDWVPQMSRIDEHLTVDVHVFFIAELVDLAAANQSRSNVQANNTKFAYSNYAPAFVIQAARNLFTTGDGAQPRRLRFSLGPTQTVSAPPPRKELTHDQITKVDWQTSIHAITGGTTKPVVIVYGPVVPSIVSGTVVAIDEHANEFERIKQAAFSNGVVVVDVRDDLLDAAGRGNWPHGFHNGQFGSGHLNKIGNEIVARGILRGVKQVMRRTDQGSN</sequence>
<evidence type="ECO:0000256" key="1">
    <source>
        <dbReference type="SAM" id="Phobius"/>
    </source>
</evidence>